<dbReference type="EMBL" id="BK003009">
    <property type="protein sequence ID" value="DAA03209.1"/>
    <property type="molecule type" value="Genomic_DNA"/>
</dbReference>
<sequence length="119" mass="13615">MRNVGKNNLDTQWNRRGTGNNRQWNMGDDVLGTWTWRSSGERMVAWGLQAPSHLAECKQRAESMQRCRQRFIWLNAENCQKQRKVAVCKMGQGGGVMQQPSGSVWLPMTVWITAKGGYQ</sequence>
<evidence type="ECO:0000256" key="1">
    <source>
        <dbReference type="SAM" id="MobiDB-lite"/>
    </source>
</evidence>
<evidence type="ECO:0000313" key="2">
    <source>
        <dbReference type="EMBL" id="DAA03209.1"/>
    </source>
</evidence>
<reference evidence="2" key="1">
    <citation type="journal article" date="2003" name="Genome Biol.">
        <title>An integrated gene annotation and transcriptional profiling approach towards the full gene content of the Drosophila genome.</title>
        <authorList>
            <person name="Hild M."/>
            <person name="Beckmann B."/>
            <person name="Haas S.A."/>
            <person name="Koch B."/>
            <person name="Solovyev V."/>
            <person name="Busold C."/>
            <person name="Fellenberg K."/>
            <person name="Boutros M."/>
            <person name="Vingron M."/>
            <person name="Sauer F."/>
            <person name="Hoheisel J.D."/>
            <person name="Paro R."/>
        </authorList>
    </citation>
    <scope>NUCLEOTIDE SEQUENCE</scope>
</reference>
<dbReference type="AlphaFoldDB" id="Q6IIQ7"/>
<proteinExistence type="predicted"/>
<feature type="region of interest" description="Disordered" evidence="1">
    <location>
        <begin position="1"/>
        <end position="20"/>
    </location>
</feature>
<organism evidence="2">
    <name type="scientific">Drosophila melanogaster</name>
    <name type="common">Fruit fly</name>
    <dbReference type="NCBI Taxonomy" id="7227"/>
    <lineage>
        <taxon>Eukaryota</taxon>
        <taxon>Metazoa</taxon>
        <taxon>Ecdysozoa</taxon>
        <taxon>Arthropoda</taxon>
        <taxon>Hexapoda</taxon>
        <taxon>Insecta</taxon>
        <taxon>Pterygota</taxon>
        <taxon>Neoptera</taxon>
        <taxon>Endopterygota</taxon>
        <taxon>Diptera</taxon>
        <taxon>Brachycera</taxon>
        <taxon>Muscomorpha</taxon>
        <taxon>Ephydroidea</taxon>
        <taxon>Drosophilidae</taxon>
        <taxon>Drosophila</taxon>
        <taxon>Sophophora</taxon>
    </lineage>
</organism>
<name>Q6IIQ7_DROME</name>
<gene>
    <name evidence="2" type="ORF">HDC17338</name>
</gene>
<accession>Q6IIQ7</accession>
<protein>
    <submittedName>
        <fullName evidence="2">HDC17338</fullName>
    </submittedName>
</protein>